<sequence>MSTELKSWVPSPIPQLELGPARWNGTAIVSDISAAGSQRLIGIGLIERLVLESIDGEKSVEQILEGLRADGLDLPEGKLHAILNKFAFFGVIKRPFTTGRGIGQVDSESARAPGVREDQVTTAKEQRGVLALWKNMTRLATPPMFTILTVCGIAALVALAVTVPRALETLKGAEILFLALGVFIAILWSMIVTITHENAHAAVFNAYSSREPYLALTRFGIILMPNTHMPGISLMKPKRKVAVVSAGPLTSMLLAAIPVAIYWASENPDVQTVVAACIVLDALIIGLGISLFPNTDATRVLETISGVDQIQAVGFRTLARKYRLPASLPKKTRVSIRAYPVLLLATTGIWLVAIGWAIRLILN</sequence>
<dbReference type="EMBL" id="AGWN01000004">
    <property type="protein sequence ID" value="EPD29429.1"/>
    <property type="molecule type" value="Genomic_DNA"/>
</dbReference>
<feature type="transmembrane region" description="Helical" evidence="1">
    <location>
        <begin position="338"/>
        <end position="362"/>
    </location>
</feature>
<proteinExistence type="predicted"/>
<reference evidence="2 3" key="1">
    <citation type="submission" date="2013-05" db="EMBL/GenBank/DDBJ databases">
        <title>The Genome Sequence of Actinomyces europaeus ACS-120-V-COL10B.</title>
        <authorList>
            <consortium name="The Broad Institute Genomics Platform"/>
            <person name="Earl A."/>
            <person name="Ward D."/>
            <person name="Feldgarden M."/>
            <person name="Gevers D."/>
            <person name="Saerens B."/>
            <person name="Vaneechoutte M."/>
            <person name="Walker B."/>
            <person name="Young S."/>
            <person name="Zeng Q."/>
            <person name="Gargeya S."/>
            <person name="Fitzgerald M."/>
            <person name="Haas B."/>
            <person name="Abouelleil A."/>
            <person name="Allen A.W."/>
            <person name="Alvarado L."/>
            <person name="Arachchi H.M."/>
            <person name="Berlin A.M."/>
            <person name="Chapman S.B."/>
            <person name="Gainer-Dewar J."/>
            <person name="Goldberg J."/>
            <person name="Griggs A."/>
            <person name="Gujja S."/>
            <person name="Hansen M."/>
            <person name="Howarth C."/>
            <person name="Imamovic A."/>
            <person name="Ireland A."/>
            <person name="Larimer J."/>
            <person name="McCowan C."/>
            <person name="Murphy C."/>
            <person name="Pearson M."/>
            <person name="Poon T.W."/>
            <person name="Priest M."/>
            <person name="Roberts A."/>
            <person name="Saif S."/>
            <person name="Shea T."/>
            <person name="Sisk P."/>
            <person name="Sykes S."/>
            <person name="Wortman J."/>
            <person name="Nusbaum C."/>
            <person name="Birren B."/>
        </authorList>
    </citation>
    <scope>NUCLEOTIDE SEQUENCE [LARGE SCALE GENOMIC DNA]</scope>
    <source>
        <strain evidence="2 3">ACS-120-V-Col10b</strain>
    </source>
</reference>
<feature type="transmembrane region" description="Helical" evidence="1">
    <location>
        <begin position="270"/>
        <end position="292"/>
    </location>
</feature>
<evidence type="ECO:0000256" key="1">
    <source>
        <dbReference type="SAM" id="Phobius"/>
    </source>
</evidence>
<dbReference type="RefSeq" id="WP_016444951.1">
    <property type="nucleotide sequence ID" value="NZ_KE150268.1"/>
</dbReference>
<keyword evidence="1" id="KW-0812">Transmembrane</keyword>
<comment type="caution">
    <text evidence="2">The sequence shown here is derived from an EMBL/GenBank/DDBJ whole genome shotgun (WGS) entry which is preliminary data.</text>
</comment>
<protein>
    <submittedName>
        <fullName evidence="2">Uncharacterized protein</fullName>
    </submittedName>
</protein>
<dbReference type="Proteomes" id="UP000014387">
    <property type="component" value="Unassembled WGS sequence"/>
</dbReference>
<gene>
    <name evidence="2" type="ORF">HMPREF9238_01630</name>
</gene>
<feature type="transmembrane region" description="Helical" evidence="1">
    <location>
        <begin position="144"/>
        <end position="163"/>
    </location>
</feature>
<dbReference type="OrthoDB" id="3253327at2"/>
<feature type="transmembrane region" description="Helical" evidence="1">
    <location>
        <begin position="241"/>
        <end position="264"/>
    </location>
</feature>
<keyword evidence="1" id="KW-0472">Membrane</keyword>
<organism evidence="2 3">
    <name type="scientific">Gleimia europaea ACS-120-V-Col10b</name>
    <dbReference type="NCBI Taxonomy" id="883069"/>
    <lineage>
        <taxon>Bacteria</taxon>
        <taxon>Bacillati</taxon>
        <taxon>Actinomycetota</taxon>
        <taxon>Actinomycetes</taxon>
        <taxon>Actinomycetales</taxon>
        <taxon>Actinomycetaceae</taxon>
        <taxon>Gleimia</taxon>
    </lineage>
</organism>
<name>A0A9W5RD07_9ACTO</name>
<dbReference type="AlphaFoldDB" id="A0A9W5RD07"/>
<feature type="transmembrane region" description="Helical" evidence="1">
    <location>
        <begin position="175"/>
        <end position="195"/>
    </location>
</feature>
<keyword evidence="1" id="KW-1133">Transmembrane helix</keyword>
<feature type="transmembrane region" description="Helical" evidence="1">
    <location>
        <begin position="215"/>
        <end position="234"/>
    </location>
</feature>
<accession>A0A9W5RD07</accession>
<keyword evidence="3" id="KW-1185">Reference proteome</keyword>
<evidence type="ECO:0000313" key="3">
    <source>
        <dbReference type="Proteomes" id="UP000014387"/>
    </source>
</evidence>
<evidence type="ECO:0000313" key="2">
    <source>
        <dbReference type="EMBL" id="EPD29429.1"/>
    </source>
</evidence>